<feature type="transmembrane region" description="Helical" evidence="7">
    <location>
        <begin position="21"/>
        <end position="41"/>
    </location>
</feature>
<sequence>MRLAPLKPAALADLPRNARNSILMEPLWAVFGTIVLYYAPLYLKSVGLSSTEIGLLGSVTLAFSFVFQLLAAPITNRVGRKRTTLIGDLVSWTVPMFLWALATTFPAFLVAAVLSATGRIVGVSWSLLVIEDVEQSQRARVFGIFNVIIATCGMLTPVLGVFINRYGVEATLRAFYALGGVGMTVMFVVRNAITQETRSGAAAMTEHRDLHPWQSFMHSLEQLAGLRRHPGLPLVTVFYILTVFLEQMGLFQILFFREALGFTGGALSFVPFATAAVTLVMYGLVLRRLSHRPPTWVLVLARALGLLGAALVLLIPVGNLTLLLLVVSVLAASTFLTQTFRDAVLFNRLPEQNTADLFSAVQSLTLLFSIPAAGLAGLIYSGHPRALFFLIAALNVVLLGLAVTLYRRRGRAVPLAGGEPGQGIS</sequence>
<dbReference type="RefSeq" id="WP_245808120.1">
    <property type="nucleotide sequence ID" value="NZ_FWWU01000004.1"/>
</dbReference>
<dbReference type="Proteomes" id="UP000192582">
    <property type="component" value="Unassembled WGS sequence"/>
</dbReference>
<dbReference type="InterPro" id="IPR020846">
    <property type="entry name" value="MFS_dom"/>
</dbReference>
<keyword evidence="10" id="KW-1185">Reference proteome</keyword>
<feature type="transmembrane region" description="Helical" evidence="7">
    <location>
        <begin position="108"/>
        <end position="130"/>
    </location>
</feature>
<evidence type="ECO:0000313" key="10">
    <source>
        <dbReference type="Proteomes" id="UP000192582"/>
    </source>
</evidence>
<dbReference type="InterPro" id="IPR036259">
    <property type="entry name" value="MFS_trans_sf"/>
</dbReference>
<dbReference type="GO" id="GO:0005886">
    <property type="term" value="C:plasma membrane"/>
    <property type="evidence" value="ECO:0007669"/>
    <property type="project" value="UniProtKB-SubCell"/>
</dbReference>
<feature type="transmembrane region" description="Helical" evidence="7">
    <location>
        <begin position="386"/>
        <end position="406"/>
    </location>
</feature>
<evidence type="ECO:0000259" key="8">
    <source>
        <dbReference type="PROSITE" id="PS50850"/>
    </source>
</evidence>
<feature type="transmembrane region" description="Helical" evidence="7">
    <location>
        <begin position="232"/>
        <end position="256"/>
    </location>
</feature>
<evidence type="ECO:0000256" key="1">
    <source>
        <dbReference type="ARBA" id="ARBA00004651"/>
    </source>
</evidence>
<feature type="transmembrane region" description="Helical" evidence="7">
    <location>
        <begin position="296"/>
        <end position="314"/>
    </location>
</feature>
<feature type="domain" description="Major facilitator superfamily (MFS) profile" evidence="8">
    <location>
        <begin position="1"/>
        <end position="410"/>
    </location>
</feature>
<dbReference type="InterPro" id="IPR050171">
    <property type="entry name" value="MFS_Transporters"/>
</dbReference>
<evidence type="ECO:0000256" key="4">
    <source>
        <dbReference type="ARBA" id="ARBA00022692"/>
    </source>
</evidence>
<gene>
    <name evidence="9" type="ORF">SAMN00790413_05372</name>
</gene>
<feature type="transmembrane region" description="Helical" evidence="7">
    <location>
        <begin position="142"/>
        <end position="163"/>
    </location>
</feature>
<evidence type="ECO:0000256" key="7">
    <source>
        <dbReference type="SAM" id="Phobius"/>
    </source>
</evidence>
<evidence type="ECO:0000256" key="3">
    <source>
        <dbReference type="ARBA" id="ARBA00022475"/>
    </source>
</evidence>
<dbReference type="PANTHER" id="PTHR23517">
    <property type="entry name" value="RESISTANCE PROTEIN MDTM, PUTATIVE-RELATED-RELATED"/>
    <property type="match status" value="1"/>
</dbReference>
<keyword evidence="5 7" id="KW-1133">Transmembrane helix</keyword>
<dbReference type="EMBL" id="FWWU01000004">
    <property type="protein sequence ID" value="SMB79937.1"/>
    <property type="molecule type" value="Genomic_DNA"/>
</dbReference>
<feature type="transmembrane region" description="Helical" evidence="7">
    <location>
        <begin position="320"/>
        <end position="337"/>
    </location>
</feature>
<evidence type="ECO:0000256" key="6">
    <source>
        <dbReference type="ARBA" id="ARBA00023136"/>
    </source>
</evidence>
<dbReference type="SUPFAM" id="SSF103473">
    <property type="entry name" value="MFS general substrate transporter"/>
    <property type="match status" value="1"/>
</dbReference>
<accession>A0A1W1UFS3</accession>
<keyword evidence="3" id="KW-1003">Cell membrane</keyword>
<feature type="transmembrane region" description="Helical" evidence="7">
    <location>
        <begin position="53"/>
        <end position="72"/>
    </location>
</feature>
<name>A0A1W1UFS3_9DEIO</name>
<evidence type="ECO:0000256" key="2">
    <source>
        <dbReference type="ARBA" id="ARBA00022448"/>
    </source>
</evidence>
<dbReference type="Pfam" id="PF07690">
    <property type="entry name" value="MFS_1"/>
    <property type="match status" value="1"/>
</dbReference>
<proteinExistence type="predicted"/>
<keyword evidence="6 7" id="KW-0472">Membrane</keyword>
<dbReference type="STRING" id="695939.SAMN00790413_05372"/>
<feature type="transmembrane region" description="Helical" evidence="7">
    <location>
        <begin position="262"/>
        <end position="284"/>
    </location>
</feature>
<evidence type="ECO:0000313" key="9">
    <source>
        <dbReference type="EMBL" id="SMB79937.1"/>
    </source>
</evidence>
<protein>
    <submittedName>
        <fullName evidence="9">Predicted arabinose efflux permease, MFS family</fullName>
    </submittedName>
</protein>
<keyword evidence="4 7" id="KW-0812">Transmembrane</keyword>
<dbReference type="PROSITE" id="PS50850">
    <property type="entry name" value="MFS"/>
    <property type="match status" value="1"/>
</dbReference>
<keyword evidence="2" id="KW-0813">Transport</keyword>
<reference evidence="9 10" key="1">
    <citation type="submission" date="2017-04" db="EMBL/GenBank/DDBJ databases">
        <authorList>
            <person name="Afonso C.L."/>
            <person name="Miller P.J."/>
            <person name="Scott M.A."/>
            <person name="Spackman E."/>
            <person name="Goraichik I."/>
            <person name="Dimitrov K.M."/>
            <person name="Suarez D.L."/>
            <person name="Swayne D.E."/>
        </authorList>
    </citation>
    <scope>NUCLEOTIDE SEQUENCE [LARGE SCALE GENOMIC DNA]</scope>
    <source>
        <strain evidence="9 10">KR-140</strain>
    </source>
</reference>
<feature type="transmembrane region" description="Helical" evidence="7">
    <location>
        <begin position="84"/>
        <end position="102"/>
    </location>
</feature>
<dbReference type="Gene3D" id="1.20.1250.20">
    <property type="entry name" value="MFS general substrate transporter like domains"/>
    <property type="match status" value="1"/>
</dbReference>
<dbReference type="GO" id="GO:0022857">
    <property type="term" value="F:transmembrane transporter activity"/>
    <property type="evidence" value="ECO:0007669"/>
    <property type="project" value="InterPro"/>
</dbReference>
<feature type="transmembrane region" description="Helical" evidence="7">
    <location>
        <begin position="357"/>
        <end position="380"/>
    </location>
</feature>
<dbReference type="InterPro" id="IPR011701">
    <property type="entry name" value="MFS"/>
</dbReference>
<feature type="transmembrane region" description="Helical" evidence="7">
    <location>
        <begin position="175"/>
        <end position="193"/>
    </location>
</feature>
<organism evidence="9 10">
    <name type="scientific">Deinococcus hopiensis KR-140</name>
    <dbReference type="NCBI Taxonomy" id="695939"/>
    <lineage>
        <taxon>Bacteria</taxon>
        <taxon>Thermotogati</taxon>
        <taxon>Deinococcota</taxon>
        <taxon>Deinococci</taxon>
        <taxon>Deinococcales</taxon>
        <taxon>Deinococcaceae</taxon>
        <taxon>Deinococcus</taxon>
    </lineage>
</organism>
<comment type="subcellular location">
    <subcellularLocation>
        <location evidence="1">Cell membrane</location>
        <topology evidence="1">Multi-pass membrane protein</topology>
    </subcellularLocation>
</comment>
<evidence type="ECO:0000256" key="5">
    <source>
        <dbReference type="ARBA" id="ARBA00022989"/>
    </source>
</evidence>
<dbReference type="AlphaFoldDB" id="A0A1W1UFS3"/>